<dbReference type="PANTHER" id="PTHR43820:SF4">
    <property type="entry name" value="HIGH-AFFINITY BRANCHED-CHAIN AMINO ACID TRANSPORT ATP-BINDING PROTEIN LIVF"/>
    <property type="match status" value="1"/>
</dbReference>
<dbReference type="AlphaFoldDB" id="A0A4D7BB26"/>
<keyword evidence="5" id="KW-0029">Amino-acid transport</keyword>
<protein>
    <submittedName>
        <fullName evidence="7">ABC transporter ATP-binding protein</fullName>
    </submittedName>
</protein>
<keyword evidence="3" id="KW-0547">Nucleotide-binding</keyword>
<dbReference type="InterPro" id="IPR003439">
    <property type="entry name" value="ABC_transporter-like_ATP-bd"/>
</dbReference>
<dbReference type="OrthoDB" id="9776369at2"/>
<accession>A0A4D7BB26</accession>
<evidence type="ECO:0000259" key="6">
    <source>
        <dbReference type="PROSITE" id="PS50893"/>
    </source>
</evidence>
<dbReference type="CDD" id="cd03224">
    <property type="entry name" value="ABC_TM1139_LivF_branched"/>
    <property type="match status" value="1"/>
</dbReference>
<evidence type="ECO:0000256" key="4">
    <source>
        <dbReference type="ARBA" id="ARBA00022840"/>
    </source>
</evidence>
<dbReference type="GO" id="GO:0016887">
    <property type="term" value="F:ATP hydrolysis activity"/>
    <property type="evidence" value="ECO:0007669"/>
    <property type="project" value="InterPro"/>
</dbReference>
<dbReference type="InterPro" id="IPR027417">
    <property type="entry name" value="P-loop_NTPase"/>
</dbReference>
<keyword evidence="4 7" id="KW-0067">ATP-binding</keyword>
<dbReference type="PROSITE" id="PS50893">
    <property type="entry name" value="ABC_TRANSPORTER_2"/>
    <property type="match status" value="1"/>
</dbReference>
<dbReference type="SUPFAM" id="SSF52540">
    <property type="entry name" value="P-loop containing nucleoside triphosphate hydrolases"/>
    <property type="match status" value="1"/>
</dbReference>
<organism evidence="7 8">
    <name type="scientific">Phreatobacter stygius</name>
    <dbReference type="NCBI Taxonomy" id="1940610"/>
    <lineage>
        <taxon>Bacteria</taxon>
        <taxon>Pseudomonadati</taxon>
        <taxon>Pseudomonadota</taxon>
        <taxon>Alphaproteobacteria</taxon>
        <taxon>Hyphomicrobiales</taxon>
        <taxon>Phreatobacteraceae</taxon>
        <taxon>Phreatobacter</taxon>
    </lineage>
</organism>
<evidence type="ECO:0000256" key="2">
    <source>
        <dbReference type="ARBA" id="ARBA00022448"/>
    </source>
</evidence>
<feature type="domain" description="ABC transporter" evidence="6">
    <location>
        <begin position="8"/>
        <end position="239"/>
    </location>
</feature>
<keyword evidence="2" id="KW-0813">Transport</keyword>
<dbReference type="InterPro" id="IPR052156">
    <property type="entry name" value="BCAA_Transport_ATP-bd_LivF"/>
</dbReference>
<dbReference type="InterPro" id="IPR017871">
    <property type="entry name" value="ABC_transporter-like_CS"/>
</dbReference>
<dbReference type="KEGG" id="pstg:E8M01_25750"/>
<gene>
    <name evidence="7" type="ORF">E8M01_25750</name>
</gene>
<proteinExistence type="inferred from homology"/>
<keyword evidence="8" id="KW-1185">Reference proteome</keyword>
<dbReference type="PROSITE" id="PS00211">
    <property type="entry name" value="ABC_TRANSPORTER_1"/>
    <property type="match status" value="1"/>
</dbReference>
<dbReference type="GO" id="GO:0015807">
    <property type="term" value="P:L-amino acid transport"/>
    <property type="evidence" value="ECO:0007669"/>
    <property type="project" value="TreeGrafter"/>
</dbReference>
<dbReference type="SMART" id="SM00382">
    <property type="entry name" value="AAA"/>
    <property type="match status" value="1"/>
</dbReference>
<dbReference type="EMBL" id="CP039690">
    <property type="protein sequence ID" value="QCI67328.1"/>
    <property type="molecule type" value="Genomic_DNA"/>
</dbReference>
<dbReference type="Pfam" id="PF00005">
    <property type="entry name" value="ABC_tran"/>
    <property type="match status" value="1"/>
</dbReference>
<dbReference type="GO" id="GO:0015658">
    <property type="term" value="F:branched-chain amino acid transmembrane transporter activity"/>
    <property type="evidence" value="ECO:0007669"/>
    <property type="project" value="TreeGrafter"/>
</dbReference>
<reference evidence="7 8" key="1">
    <citation type="submission" date="2019-04" db="EMBL/GenBank/DDBJ databases">
        <title>Phreatobacter aquaticus sp. nov.</title>
        <authorList>
            <person name="Choi A."/>
        </authorList>
    </citation>
    <scope>NUCLEOTIDE SEQUENCE [LARGE SCALE GENOMIC DNA]</scope>
    <source>
        <strain evidence="7 8">KCTC 52518</strain>
    </source>
</reference>
<evidence type="ECO:0000313" key="7">
    <source>
        <dbReference type="EMBL" id="QCI67328.1"/>
    </source>
</evidence>
<name>A0A4D7BB26_9HYPH</name>
<dbReference type="Proteomes" id="UP000298781">
    <property type="component" value="Chromosome"/>
</dbReference>
<evidence type="ECO:0000256" key="3">
    <source>
        <dbReference type="ARBA" id="ARBA00022741"/>
    </source>
</evidence>
<dbReference type="PANTHER" id="PTHR43820">
    <property type="entry name" value="HIGH-AFFINITY BRANCHED-CHAIN AMINO ACID TRANSPORT ATP-BINDING PROTEIN LIVF"/>
    <property type="match status" value="1"/>
</dbReference>
<dbReference type="InterPro" id="IPR003593">
    <property type="entry name" value="AAA+_ATPase"/>
</dbReference>
<evidence type="ECO:0000256" key="1">
    <source>
        <dbReference type="ARBA" id="ARBA00005417"/>
    </source>
</evidence>
<evidence type="ECO:0000313" key="8">
    <source>
        <dbReference type="Proteomes" id="UP000298781"/>
    </source>
</evidence>
<dbReference type="Gene3D" id="3.40.50.300">
    <property type="entry name" value="P-loop containing nucleotide triphosphate hydrolases"/>
    <property type="match status" value="1"/>
</dbReference>
<evidence type="ECO:0000256" key="5">
    <source>
        <dbReference type="ARBA" id="ARBA00022970"/>
    </source>
</evidence>
<comment type="similarity">
    <text evidence="1">Belongs to the ABC transporter superfamily.</text>
</comment>
<dbReference type="GO" id="GO:0005524">
    <property type="term" value="F:ATP binding"/>
    <property type="evidence" value="ECO:0007669"/>
    <property type="project" value="UniProtKB-KW"/>
</dbReference>
<sequence length="239" mass="25170">MTSADPLLAIEGLSAGYDAGDVLHDISLSVAPGEFVCVIGANTAGKSTLLRTVSGLVAACGSLRFDGTELVGLAAHRIPGLGIAHVPEGRHVFPDMTVDENVMLGAYAVRKSARLAERRDYVLDMFPRLRERLTQRAGTLSGGEQQMVVIGRALMLEPRLLLLDEPSHGLAPKVVDDLHDTFLAVSRTGTAILLVEQNTALALSVASRGYVLESGRIVLSGSAEALAGDDAVRTAYLGL</sequence>
<dbReference type="RefSeq" id="WP_136962759.1">
    <property type="nucleotide sequence ID" value="NZ_CP039690.1"/>
</dbReference>